<evidence type="ECO:0000313" key="2">
    <source>
        <dbReference type="Proteomes" id="UP000238442"/>
    </source>
</evidence>
<name>A0A2S0I0B9_9FLAO</name>
<dbReference type="KEGG" id="aue:C5O00_06650"/>
<dbReference type="RefSeq" id="WP_105217591.1">
    <property type="nucleotide sequence ID" value="NZ_CP027062.1"/>
</dbReference>
<accession>A0A2S0I0B9</accession>
<reference evidence="1 2" key="1">
    <citation type="submission" date="2018-02" db="EMBL/GenBank/DDBJ databases">
        <title>Genomic analysis of the strain RR4-38 isolated from a seawater recirculating aquaculture system.</title>
        <authorList>
            <person name="Kim Y.-S."/>
            <person name="Jang Y.H."/>
            <person name="Kim K.-H."/>
        </authorList>
    </citation>
    <scope>NUCLEOTIDE SEQUENCE [LARGE SCALE GENOMIC DNA]</scope>
    <source>
        <strain evidence="1 2">RR4-38</strain>
    </source>
</reference>
<dbReference type="Pfam" id="PF14595">
    <property type="entry name" value="Thioredoxin_9"/>
    <property type="match status" value="1"/>
</dbReference>
<gene>
    <name evidence="1" type="ORF">C5O00_06650</name>
</gene>
<keyword evidence="2" id="KW-1185">Reference proteome</keyword>
<evidence type="ECO:0000313" key="1">
    <source>
        <dbReference type="EMBL" id="AVI52352.1"/>
    </source>
</evidence>
<protein>
    <submittedName>
        <fullName evidence="1">Thioredoxin family protein</fullName>
    </submittedName>
</protein>
<dbReference type="EMBL" id="CP027062">
    <property type="protein sequence ID" value="AVI52352.1"/>
    <property type="molecule type" value="Genomic_DNA"/>
</dbReference>
<proteinExistence type="predicted"/>
<dbReference type="SUPFAM" id="SSF52833">
    <property type="entry name" value="Thioredoxin-like"/>
    <property type="match status" value="1"/>
</dbReference>
<dbReference type="OrthoDB" id="6120799at2"/>
<dbReference type="Gene3D" id="3.40.30.10">
    <property type="entry name" value="Glutaredoxin"/>
    <property type="match status" value="1"/>
</dbReference>
<sequence>MQITPKYKEELVREKLKVAFTYQTYRNEVSEMAANGLSSGFPLTEANADHTRLNDARMRRLDKTIRVPEKIEARFKDFEGDQTWLVITESWCGDSAQSIPAMNKLAALTANIDLKLIYRDTHPELMDAFLTNGARSIPKLIAIDNPSGKILNEWGPRPSTATTMAEIYKAEHGTLTPSFKQDLQVWYNKDKAQTTLLDLAELI</sequence>
<organism evidence="1 2">
    <name type="scientific">Pukyongia salina</name>
    <dbReference type="NCBI Taxonomy" id="2094025"/>
    <lineage>
        <taxon>Bacteria</taxon>
        <taxon>Pseudomonadati</taxon>
        <taxon>Bacteroidota</taxon>
        <taxon>Flavobacteriia</taxon>
        <taxon>Flavobacteriales</taxon>
        <taxon>Flavobacteriaceae</taxon>
        <taxon>Pukyongia</taxon>
    </lineage>
</organism>
<dbReference type="InterPro" id="IPR036249">
    <property type="entry name" value="Thioredoxin-like_sf"/>
</dbReference>
<dbReference type="AlphaFoldDB" id="A0A2S0I0B9"/>
<dbReference type="Proteomes" id="UP000238442">
    <property type="component" value="Chromosome"/>
</dbReference>